<name>A0A2T4BXX3_TRILO</name>
<evidence type="ECO:0000256" key="1">
    <source>
        <dbReference type="SAM" id="MobiDB-lite"/>
    </source>
</evidence>
<keyword evidence="5" id="KW-1185">Reference proteome</keyword>
<feature type="compositionally biased region" description="Pro residues" evidence="1">
    <location>
        <begin position="288"/>
        <end position="299"/>
    </location>
</feature>
<keyword evidence="2" id="KW-1133">Transmembrane helix</keyword>
<feature type="compositionally biased region" description="Low complexity" evidence="1">
    <location>
        <begin position="216"/>
        <end position="237"/>
    </location>
</feature>
<gene>
    <name evidence="4" type="ORF">M440DRAFT_1393300</name>
</gene>
<dbReference type="OrthoDB" id="405906at2759"/>
<feature type="domain" description="DUF7703" evidence="3">
    <location>
        <begin position="59"/>
        <end position="143"/>
    </location>
</feature>
<feature type="region of interest" description="Disordered" evidence="1">
    <location>
        <begin position="278"/>
        <end position="343"/>
    </location>
</feature>
<dbReference type="InterPro" id="IPR056120">
    <property type="entry name" value="DUF7703"/>
</dbReference>
<sequence length="343" mass="37247">MAAGSSSTVVSQGRTHDETTHIVMYVFFSLALYNVGELACHVAVTFKRLRGLYCWSFLEVVISALYIRETYRILRSYRGLVGVNRRTMWHVILINLVIIALDVSILVLQYTDHYDLQTAWKPFAYSLKLKMEFSVLNRLVELSQYMHRHRGIALIEAPTARGAPLPLLMVTADEAGTAAATPRRSGGGGGQDVSAMSTVASSIEPKAVYHHHHHQQQQQQQQQQPPAEASAAAEARVEAPPNVLQLEKSSLQCLPHSIAHAGNPSCWIPEACGTFGNDKSIPSRPASSSPPPPLLPPRPHGPELRRASRAAGAAIFGDSDDDGGGGGLVDVDDLPPSYEASTM</sequence>
<feature type="region of interest" description="Disordered" evidence="1">
    <location>
        <begin position="207"/>
        <end position="237"/>
    </location>
</feature>
<feature type="transmembrane region" description="Helical" evidence="2">
    <location>
        <begin position="22"/>
        <end position="44"/>
    </location>
</feature>
<keyword evidence="2" id="KW-0812">Transmembrane</keyword>
<dbReference type="Proteomes" id="UP000240760">
    <property type="component" value="Unassembled WGS sequence"/>
</dbReference>
<dbReference type="EMBL" id="KZ679136">
    <property type="protein sequence ID" value="PTB74181.1"/>
    <property type="molecule type" value="Genomic_DNA"/>
</dbReference>
<dbReference type="PANTHER" id="PTHR37013">
    <property type="entry name" value="INTEGRAL MEMBRANE PROTEIN (AFU_ORTHOLOGUE AFUA_1G05950)-RELATED"/>
    <property type="match status" value="1"/>
</dbReference>
<evidence type="ECO:0000313" key="5">
    <source>
        <dbReference type="Proteomes" id="UP000240760"/>
    </source>
</evidence>
<feature type="transmembrane region" description="Helical" evidence="2">
    <location>
        <begin position="50"/>
        <end position="67"/>
    </location>
</feature>
<feature type="transmembrane region" description="Helical" evidence="2">
    <location>
        <begin position="88"/>
        <end position="108"/>
    </location>
</feature>
<evidence type="ECO:0000259" key="3">
    <source>
        <dbReference type="Pfam" id="PF24802"/>
    </source>
</evidence>
<dbReference type="Pfam" id="PF24802">
    <property type="entry name" value="DUF7703"/>
    <property type="match status" value="1"/>
</dbReference>
<protein>
    <recommendedName>
        <fullName evidence="3">DUF7703 domain-containing protein</fullName>
    </recommendedName>
</protein>
<dbReference type="AlphaFoldDB" id="A0A2T4BXX3"/>
<keyword evidence="2" id="KW-0472">Membrane</keyword>
<accession>A0A2T4BXX3</accession>
<organism evidence="4 5">
    <name type="scientific">Trichoderma longibrachiatum ATCC 18648</name>
    <dbReference type="NCBI Taxonomy" id="983965"/>
    <lineage>
        <taxon>Eukaryota</taxon>
        <taxon>Fungi</taxon>
        <taxon>Dikarya</taxon>
        <taxon>Ascomycota</taxon>
        <taxon>Pezizomycotina</taxon>
        <taxon>Sordariomycetes</taxon>
        <taxon>Hypocreomycetidae</taxon>
        <taxon>Hypocreales</taxon>
        <taxon>Hypocreaceae</taxon>
        <taxon>Trichoderma</taxon>
    </lineage>
</organism>
<reference evidence="4 5" key="1">
    <citation type="submission" date="2016-07" db="EMBL/GenBank/DDBJ databases">
        <title>Multiple horizontal gene transfer events from other fungi enriched the ability of initially mycotrophic Trichoderma (Ascomycota) to feed on dead plant biomass.</title>
        <authorList>
            <consortium name="DOE Joint Genome Institute"/>
            <person name="Aerts A."/>
            <person name="Atanasova L."/>
            <person name="Chenthamara K."/>
            <person name="Zhang J."/>
            <person name="Grujic M."/>
            <person name="Henrissat B."/>
            <person name="Kuo A."/>
            <person name="Salamov A."/>
            <person name="Lipzen A."/>
            <person name="Labutti K."/>
            <person name="Barry K."/>
            <person name="Miao Y."/>
            <person name="Rahimi M.J."/>
            <person name="Shen Q."/>
            <person name="Grigoriev I.V."/>
            <person name="Kubicek C.P."/>
            <person name="Druzhinina I.S."/>
        </authorList>
    </citation>
    <scope>NUCLEOTIDE SEQUENCE [LARGE SCALE GENOMIC DNA]</scope>
    <source>
        <strain evidence="4 5">ATCC 18648</strain>
    </source>
</reference>
<proteinExistence type="predicted"/>
<evidence type="ECO:0000256" key="2">
    <source>
        <dbReference type="SAM" id="Phobius"/>
    </source>
</evidence>
<evidence type="ECO:0000313" key="4">
    <source>
        <dbReference type="EMBL" id="PTB74181.1"/>
    </source>
</evidence>
<dbReference type="STRING" id="983965.A0A2T4BXX3"/>